<comment type="caution">
    <text evidence="2">The sequence shown here is derived from an EMBL/GenBank/DDBJ whole genome shotgun (WGS) entry which is preliminary data.</text>
</comment>
<dbReference type="InterPro" id="IPR000600">
    <property type="entry name" value="ROK"/>
</dbReference>
<keyword evidence="3" id="KW-1185">Reference proteome</keyword>
<comment type="similarity">
    <text evidence="1">Belongs to the ROK (NagC/XylR) family.</text>
</comment>
<protein>
    <submittedName>
        <fullName evidence="2">ROK family transcriptional regulator</fullName>
    </submittedName>
</protein>
<dbReference type="Proteomes" id="UP001501343">
    <property type="component" value="Unassembled WGS sequence"/>
</dbReference>
<dbReference type="Pfam" id="PF00480">
    <property type="entry name" value="ROK"/>
    <property type="match status" value="1"/>
</dbReference>
<dbReference type="SUPFAM" id="SSF46785">
    <property type="entry name" value="Winged helix' DNA-binding domain"/>
    <property type="match status" value="1"/>
</dbReference>
<dbReference type="EMBL" id="BAAAOF010000002">
    <property type="protein sequence ID" value="GAA1917578.1"/>
    <property type="molecule type" value="Genomic_DNA"/>
</dbReference>
<dbReference type="InterPro" id="IPR036388">
    <property type="entry name" value="WH-like_DNA-bd_sf"/>
</dbReference>
<organism evidence="2 3">
    <name type="scientific">Microbacterium aoyamense</name>
    <dbReference type="NCBI Taxonomy" id="344166"/>
    <lineage>
        <taxon>Bacteria</taxon>
        <taxon>Bacillati</taxon>
        <taxon>Actinomycetota</taxon>
        <taxon>Actinomycetes</taxon>
        <taxon>Micrococcales</taxon>
        <taxon>Microbacteriaceae</taxon>
        <taxon>Microbacterium</taxon>
    </lineage>
</organism>
<evidence type="ECO:0000313" key="3">
    <source>
        <dbReference type="Proteomes" id="UP001501343"/>
    </source>
</evidence>
<sequence length="412" mass="43275">MAVRDNSGAVLDLIRSAGIISRVELAEQSGLTEASISRIVKLLIADGVVAETGRGTSTGGKRPTLLQLNRASRHAVGIYISNYRTRYVLTDLAGRVVAQCESPGGIVNHVRSEAIAEAQETITALLSAARVDRDTLLGIGIAVPGRQEVNKYLTGTQPEDWVEWDWVSIQQEFAASTGMWVAIENDSTCGAIGEFWISRAPASKDLAVVTVAAGIGFGLVTDGDVYRGATSNVGELGHVVVDANGPECPCGSRGCLELYASPANIVRRAMSDDILAAHLDLSGERDAMWSNFERIAIAAAGDDEGARALVVEAAQMLAVALVSITNILDLERVVLTGPALDHIGGLVADTVRVALAERAFARNVHLIDVRVSESGRDAAAVGAASLVIHQRLGATRRDRAGSQAPIDIASAG</sequence>
<reference evidence="2 3" key="1">
    <citation type="journal article" date="2019" name="Int. J. Syst. Evol. Microbiol.">
        <title>The Global Catalogue of Microorganisms (GCM) 10K type strain sequencing project: providing services to taxonomists for standard genome sequencing and annotation.</title>
        <authorList>
            <consortium name="The Broad Institute Genomics Platform"/>
            <consortium name="The Broad Institute Genome Sequencing Center for Infectious Disease"/>
            <person name="Wu L."/>
            <person name="Ma J."/>
        </authorList>
    </citation>
    <scope>NUCLEOTIDE SEQUENCE [LARGE SCALE GENOMIC DNA]</scope>
    <source>
        <strain evidence="2 3">JCM 14900</strain>
    </source>
</reference>
<dbReference type="InterPro" id="IPR036390">
    <property type="entry name" value="WH_DNA-bd_sf"/>
</dbReference>
<name>A0ABN2PCJ0_9MICO</name>
<dbReference type="PROSITE" id="PS01125">
    <property type="entry name" value="ROK"/>
    <property type="match status" value="1"/>
</dbReference>
<gene>
    <name evidence="2" type="ORF">GCM10009775_07520</name>
</gene>
<dbReference type="InterPro" id="IPR043129">
    <property type="entry name" value="ATPase_NBD"/>
</dbReference>
<dbReference type="RefSeq" id="WP_248145597.1">
    <property type="nucleotide sequence ID" value="NZ_BAAAOF010000002.1"/>
</dbReference>
<evidence type="ECO:0000313" key="2">
    <source>
        <dbReference type="EMBL" id="GAA1917578.1"/>
    </source>
</evidence>
<evidence type="ECO:0000256" key="1">
    <source>
        <dbReference type="ARBA" id="ARBA00006479"/>
    </source>
</evidence>
<dbReference type="SUPFAM" id="SSF53067">
    <property type="entry name" value="Actin-like ATPase domain"/>
    <property type="match status" value="1"/>
</dbReference>
<dbReference type="InterPro" id="IPR049874">
    <property type="entry name" value="ROK_cs"/>
</dbReference>
<dbReference type="PANTHER" id="PTHR18964">
    <property type="entry name" value="ROK (REPRESSOR, ORF, KINASE) FAMILY"/>
    <property type="match status" value="1"/>
</dbReference>
<dbReference type="PANTHER" id="PTHR18964:SF149">
    <property type="entry name" value="BIFUNCTIONAL UDP-N-ACETYLGLUCOSAMINE 2-EPIMERASE_N-ACETYLMANNOSAMINE KINASE"/>
    <property type="match status" value="1"/>
</dbReference>
<dbReference type="Gene3D" id="3.30.420.40">
    <property type="match status" value="2"/>
</dbReference>
<dbReference type="Gene3D" id="1.10.10.10">
    <property type="entry name" value="Winged helix-like DNA-binding domain superfamily/Winged helix DNA-binding domain"/>
    <property type="match status" value="1"/>
</dbReference>
<accession>A0ABN2PCJ0</accession>
<dbReference type="Pfam" id="PF13412">
    <property type="entry name" value="HTH_24"/>
    <property type="match status" value="1"/>
</dbReference>
<proteinExistence type="inferred from homology"/>